<evidence type="ECO:0000256" key="1">
    <source>
        <dbReference type="SAM" id="MobiDB-lite"/>
    </source>
</evidence>
<name>A0ABN1I6Z7_9GAMM</name>
<comment type="caution">
    <text evidence="2">The sequence shown here is derived from an EMBL/GenBank/DDBJ whole genome shotgun (WGS) entry which is preliminary data.</text>
</comment>
<dbReference type="Proteomes" id="UP001499915">
    <property type="component" value="Unassembled WGS sequence"/>
</dbReference>
<accession>A0ABN1I6Z7</accession>
<feature type="compositionally biased region" description="Basic and acidic residues" evidence="1">
    <location>
        <begin position="105"/>
        <end position="117"/>
    </location>
</feature>
<evidence type="ECO:0000313" key="3">
    <source>
        <dbReference type="Proteomes" id="UP001499915"/>
    </source>
</evidence>
<evidence type="ECO:0000313" key="2">
    <source>
        <dbReference type="EMBL" id="GAA0693616.1"/>
    </source>
</evidence>
<organism evidence="2 3">
    <name type="scientific">Marinobacterium maritimum</name>
    <dbReference type="NCBI Taxonomy" id="500162"/>
    <lineage>
        <taxon>Bacteria</taxon>
        <taxon>Pseudomonadati</taxon>
        <taxon>Pseudomonadota</taxon>
        <taxon>Gammaproteobacteria</taxon>
        <taxon>Oceanospirillales</taxon>
        <taxon>Oceanospirillaceae</taxon>
        <taxon>Marinobacterium</taxon>
    </lineage>
</organism>
<keyword evidence="3" id="KW-1185">Reference proteome</keyword>
<sequence>MIVRVLPQLESRDEWITFCRREVPYCLVDTPACLVDFQSHFLQLTLFNQAEPVRYTLGSRRSIDPAWQLVKRCNWSLKRLVAGLDTLDFGGNVRDNELLGVHSDLSARRSQPRDPHLHAPTSSERLAPLQGLPAQWNCLSLKRLLANHQYRDWRSEQDEVVLGPAAVLLDLLDHGGDWQARPYGPRLQLSCRGQVLVSLIADLNPVSTATTPGLTSLPAPVR</sequence>
<dbReference type="EMBL" id="BAAAET010000002">
    <property type="protein sequence ID" value="GAA0693616.1"/>
    <property type="molecule type" value="Genomic_DNA"/>
</dbReference>
<reference evidence="2 3" key="1">
    <citation type="journal article" date="2019" name="Int. J. Syst. Evol. Microbiol.">
        <title>The Global Catalogue of Microorganisms (GCM) 10K type strain sequencing project: providing services to taxonomists for standard genome sequencing and annotation.</title>
        <authorList>
            <consortium name="The Broad Institute Genomics Platform"/>
            <consortium name="The Broad Institute Genome Sequencing Center for Infectious Disease"/>
            <person name="Wu L."/>
            <person name="Ma J."/>
        </authorList>
    </citation>
    <scope>NUCLEOTIDE SEQUENCE [LARGE SCALE GENOMIC DNA]</scope>
    <source>
        <strain evidence="2 3">JCM 15134</strain>
    </source>
</reference>
<feature type="region of interest" description="Disordered" evidence="1">
    <location>
        <begin position="105"/>
        <end position="124"/>
    </location>
</feature>
<gene>
    <name evidence="2" type="ORF">GCM10009104_21230</name>
</gene>
<dbReference type="RefSeq" id="WP_343805675.1">
    <property type="nucleotide sequence ID" value="NZ_BAAAET010000002.1"/>
</dbReference>
<protein>
    <submittedName>
        <fullName evidence="2">Uncharacterized protein</fullName>
    </submittedName>
</protein>
<proteinExistence type="predicted"/>